<name>A0A9X3CK86_9VIBR</name>
<evidence type="ECO:0000313" key="2">
    <source>
        <dbReference type="Proteomes" id="UP001155587"/>
    </source>
</evidence>
<accession>A0A9X3CK86</accession>
<dbReference type="PROSITE" id="PS51257">
    <property type="entry name" value="PROKAR_LIPOPROTEIN"/>
    <property type="match status" value="1"/>
</dbReference>
<comment type="caution">
    <text evidence="1">The sequence shown here is derived from an EMBL/GenBank/DDBJ whole genome shotgun (WGS) entry which is preliminary data.</text>
</comment>
<sequence>MSKVIFRAALVLTIIVSTGCVTRKIPVEPGAEKVHAISALTQQGMSCEKVDTFKFEDGHPNNFYQYIKNTTYMLGGTHFQIEDVIKTRKGRPVGAQVTAYHCQSVASSANRG</sequence>
<organism evidence="1 2">
    <name type="scientific">Vibrio qingdaonensis</name>
    <dbReference type="NCBI Taxonomy" id="2829491"/>
    <lineage>
        <taxon>Bacteria</taxon>
        <taxon>Pseudomonadati</taxon>
        <taxon>Pseudomonadota</taxon>
        <taxon>Gammaproteobacteria</taxon>
        <taxon>Vibrionales</taxon>
        <taxon>Vibrionaceae</taxon>
        <taxon>Vibrio</taxon>
    </lineage>
</organism>
<dbReference type="AlphaFoldDB" id="A0A9X3CK86"/>
<dbReference type="EMBL" id="JAKRRY010000002">
    <property type="protein sequence ID" value="MCW8344846.1"/>
    <property type="molecule type" value="Genomic_DNA"/>
</dbReference>
<protein>
    <submittedName>
        <fullName evidence="1">Uncharacterized protein</fullName>
    </submittedName>
</protein>
<gene>
    <name evidence="1" type="ORF">MD535_02245</name>
</gene>
<proteinExistence type="predicted"/>
<reference evidence="1" key="1">
    <citation type="submission" date="2022-02" db="EMBL/GenBank/DDBJ databases">
        <title>Vibrio sp. nov, a new bacterium isolated from seawater.</title>
        <authorList>
            <person name="Yuan Y."/>
        </authorList>
    </citation>
    <scope>NUCLEOTIDE SEQUENCE</scope>
    <source>
        <strain evidence="1">ZSDZ65</strain>
    </source>
</reference>
<evidence type="ECO:0000313" key="1">
    <source>
        <dbReference type="EMBL" id="MCW8344846.1"/>
    </source>
</evidence>
<dbReference type="RefSeq" id="WP_265673312.1">
    <property type="nucleotide sequence ID" value="NZ_JAKRRY010000002.1"/>
</dbReference>
<keyword evidence="2" id="KW-1185">Reference proteome</keyword>
<dbReference type="Proteomes" id="UP001155587">
    <property type="component" value="Unassembled WGS sequence"/>
</dbReference>